<dbReference type="VEuPathDB" id="AmoebaDB:ACA1_389060"/>
<dbReference type="GO" id="GO:0005524">
    <property type="term" value="F:ATP binding"/>
    <property type="evidence" value="ECO:0007669"/>
    <property type="project" value="InterPro"/>
</dbReference>
<dbReference type="OrthoDB" id="1022360at2759"/>
<reference evidence="2 3" key="1">
    <citation type="journal article" date="2013" name="Genome Biol.">
        <title>Genome of Acanthamoeba castellanii highlights extensive lateral gene transfer and early evolution of tyrosine kinase signaling.</title>
        <authorList>
            <person name="Clarke M."/>
            <person name="Lohan A.J."/>
            <person name="Liu B."/>
            <person name="Lagkouvardos I."/>
            <person name="Roy S."/>
            <person name="Zafar N."/>
            <person name="Bertelli C."/>
            <person name="Schilde C."/>
            <person name="Kianianmomeni A."/>
            <person name="Burglin T.R."/>
            <person name="Frech C."/>
            <person name="Turcotte B."/>
            <person name="Kopec K.O."/>
            <person name="Synnott J.M."/>
            <person name="Choo C."/>
            <person name="Paponov I."/>
            <person name="Finkler A."/>
            <person name="Soon Heng Tan C."/>
            <person name="Hutchins A.P."/>
            <person name="Weinmeier T."/>
            <person name="Rattei T."/>
            <person name="Chu J.S."/>
            <person name="Gimenez G."/>
            <person name="Irimia M."/>
            <person name="Rigden D.J."/>
            <person name="Fitzpatrick D.A."/>
            <person name="Lorenzo-Morales J."/>
            <person name="Bateman A."/>
            <person name="Chiu C.H."/>
            <person name="Tang P."/>
            <person name="Hegemann P."/>
            <person name="Fromm H."/>
            <person name="Raoult D."/>
            <person name="Greub G."/>
            <person name="Miranda-Saavedra D."/>
            <person name="Chen N."/>
            <person name="Nash P."/>
            <person name="Ginger M.L."/>
            <person name="Horn M."/>
            <person name="Schaap P."/>
            <person name="Caler L."/>
            <person name="Loftus B."/>
        </authorList>
    </citation>
    <scope>NUCLEOTIDE SEQUENCE [LARGE SCALE GENOMIC DNA]</scope>
    <source>
        <strain evidence="2 3">Neff</strain>
    </source>
</reference>
<dbReference type="KEGG" id="acan:ACA1_389060"/>
<gene>
    <name evidence="2" type="ORF">ACA1_389060</name>
</gene>
<dbReference type="Proteomes" id="UP000011083">
    <property type="component" value="Unassembled WGS sequence"/>
</dbReference>
<evidence type="ECO:0000313" key="3">
    <source>
        <dbReference type="Proteomes" id="UP000011083"/>
    </source>
</evidence>
<feature type="domain" description="Protein kinase" evidence="1">
    <location>
        <begin position="1"/>
        <end position="281"/>
    </location>
</feature>
<dbReference type="GO" id="GO:0036498">
    <property type="term" value="P:IRE1-mediated unfolded protein response"/>
    <property type="evidence" value="ECO:0007669"/>
    <property type="project" value="TreeGrafter"/>
</dbReference>
<dbReference type="GO" id="GO:0004521">
    <property type="term" value="F:RNA endonuclease activity"/>
    <property type="evidence" value="ECO:0007669"/>
    <property type="project" value="InterPro"/>
</dbReference>
<accession>L8GDI7</accession>
<dbReference type="GO" id="GO:0004674">
    <property type="term" value="F:protein serine/threonine kinase activity"/>
    <property type="evidence" value="ECO:0007669"/>
    <property type="project" value="InterPro"/>
</dbReference>
<dbReference type="STRING" id="1257118.L8GDI7"/>
<dbReference type="SMART" id="SM00220">
    <property type="entry name" value="S_TKc"/>
    <property type="match status" value="1"/>
</dbReference>
<sequence>MIMKLLDPKKIPNPKILLLNLELELKAKDNAELRIEDPTIKLEIDLLKTCNSVMGPVCYFGHVVILSGPLTDRHDPQIEHYIALELMECNLKELVQSWHSQGMLSGRPTHFLTCQYAVGSVLRTLDDLWRGHGGLVHCDIKPENILVDTMTQIKLIDFGIAKELSSNTTANTTGVLSGTYMYAAPEQLLGKRAVLTSDLFSLGLVIPWPHKLAATRHLLENLLMADPHTRAWYDPSLERKKQCHENILRHPFFWNDRQATNFLVALGNLRSYDFPDELRSS</sequence>
<keyword evidence="2" id="KW-0418">Kinase</keyword>
<dbReference type="InterPro" id="IPR011009">
    <property type="entry name" value="Kinase-like_dom_sf"/>
</dbReference>
<dbReference type="InterPro" id="IPR045133">
    <property type="entry name" value="IRE1/2-like"/>
</dbReference>
<dbReference type="GO" id="GO:0051082">
    <property type="term" value="F:unfolded protein binding"/>
    <property type="evidence" value="ECO:0007669"/>
    <property type="project" value="TreeGrafter"/>
</dbReference>
<proteinExistence type="predicted"/>
<evidence type="ECO:0000259" key="1">
    <source>
        <dbReference type="PROSITE" id="PS50011"/>
    </source>
</evidence>
<dbReference type="AlphaFoldDB" id="L8GDI7"/>
<dbReference type="PANTHER" id="PTHR13954">
    <property type="entry name" value="IRE1-RELATED"/>
    <property type="match status" value="1"/>
</dbReference>
<dbReference type="PROSITE" id="PS00108">
    <property type="entry name" value="PROTEIN_KINASE_ST"/>
    <property type="match status" value="1"/>
</dbReference>
<dbReference type="InterPro" id="IPR000719">
    <property type="entry name" value="Prot_kinase_dom"/>
</dbReference>
<dbReference type="PANTHER" id="PTHR13954:SF6">
    <property type="entry name" value="NON-SPECIFIC SERINE_THREONINE PROTEIN KINASE"/>
    <property type="match status" value="1"/>
</dbReference>
<dbReference type="RefSeq" id="XP_004333208.1">
    <property type="nucleotide sequence ID" value="XM_004333160.1"/>
</dbReference>
<organism evidence="2 3">
    <name type="scientific">Acanthamoeba castellanii (strain ATCC 30010 / Neff)</name>
    <dbReference type="NCBI Taxonomy" id="1257118"/>
    <lineage>
        <taxon>Eukaryota</taxon>
        <taxon>Amoebozoa</taxon>
        <taxon>Discosea</taxon>
        <taxon>Longamoebia</taxon>
        <taxon>Centramoebida</taxon>
        <taxon>Acanthamoebidae</taxon>
        <taxon>Acanthamoeba</taxon>
    </lineage>
</organism>
<dbReference type="EMBL" id="KB008156">
    <property type="protein sequence ID" value="ELR11195.1"/>
    <property type="molecule type" value="Genomic_DNA"/>
</dbReference>
<dbReference type="GeneID" id="14911548"/>
<dbReference type="Pfam" id="PF00069">
    <property type="entry name" value="Pkinase"/>
    <property type="match status" value="1"/>
</dbReference>
<keyword evidence="2" id="KW-0808">Transferase</keyword>
<dbReference type="GO" id="GO:1990604">
    <property type="term" value="C:IRE1-TRAF2-ASK1 complex"/>
    <property type="evidence" value="ECO:0007669"/>
    <property type="project" value="TreeGrafter"/>
</dbReference>
<keyword evidence="3" id="KW-1185">Reference proteome</keyword>
<dbReference type="PROSITE" id="PS50011">
    <property type="entry name" value="PROTEIN_KINASE_DOM"/>
    <property type="match status" value="1"/>
</dbReference>
<name>L8GDI7_ACACF</name>
<protein>
    <submittedName>
        <fullName evidence="2">Protein kinase family protein</fullName>
    </submittedName>
</protein>
<dbReference type="SUPFAM" id="SSF56112">
    <property type="entry name" value="Protein kinase-like (PK-like)"/>
    <property type="match status" value="1"/>
</dbReference>
<dbReference type="Gene3D" id="1.10.510.10">
    <property type="entry name" value="Transferase(Phosphotransferase) domain 1"/>
    <property type="match status" value="1"/>
</dbReference>
<dbReference type="InterPro" id="IPR008271">
    <property type="entry name" value="Ser/Thr_kinase_AS"/>
</dbReference>
<evidence type="ECO:0000313" key="2">
    <source>
        <dbReference type="EMBL" id="ELR11195.1"/>
    </source>
</evidence>